<evidence type="ECO:0000313" key="2">
    <source>
        <dbReference type="Proteomes" id="UP000605568"/>
    </source>
</evidence>
<proteinExistence type="predicted"/>
<comment type="caution">
    <text evidence="1">The sequence shown here is derived from an EMBL/GenBank/DDBJ whole genome shotgun (WGS) entry which is preliminary data.</text>
</comment>
<gene>
    <name evidence="1" type="ORF">GCM10017774_31920</name>
</gene>
<reference evidence="2" key="1">
    <citation type="journal article" date="2019" name="Int. J. Syst. Evol. Microbiol.">
        <title>The Global Catalogue of Microorganisms (GCM) 10K type strain sequencing project: providing services to taxonomists for standard genome sequencing and annotation.</title>
        <authorList>
            <consortium name="The Broad Institute Genomics Platform"/>
            <consortium name="The Broad Institute Genome Sequencing Center for Infectious Disease"/>
            <person name="Wu L."/>
            <person name="Ma J."/>
        </authorList>
    </citation>
    <scope>NUCLEOTIDE SEQUENCE [LARGE SCALE GENOMIC DNA]</scope>
    <source>
        <strain evidence="2">CGMCC 4.7367</strain>
    </source>
</reference>
<evidence type="ECO:0000313" key="1">
    <source>
        <dbReference type="EMBL" id="GHH39766.1"/>
    </source>
</evidence>
<dbReference type="Proteomes" id="UP000605568">
    <property type="component" value="Unassembled WGS sequence"/>
</dbReference>
<organism evidence="1 2">
    <name type="scientific">Lentzea cavernae</name>
    <dbReference type="NCBI Taxonomy" id="2020703"/>
    <lineage>
        <taxon>Bacteria</taxon>
        <taxon>Bacillati</taxon>
        <taxon>Actinomycetota</taxon>
        <taxon>Actinomycetes</taxon>
        <taxon>Pseudonocardiales</taxon>
        <taxon>Pseudonocardiaceae</taxon>
        <taxon>Lentzea</taxon>
    </lineage>
</organism>
<dbReference type="EMBL" id="BNAR01000004">
    <property type="protein sequence ID" value="GHH39766.1"/>
    <property type="molecule type" value="Genomic_DNA"/>
</dbReference>
<protein>
    <submittedName>
        <fullName evidence="1">Uncharacterized protein</fullName>
    </submittedName>
</protein>
<name>A0ABQ3MCU2_9PSEU</name>
<keyword evidence="2" id="KW-1185">Reference proteome</keyword>
<accession>A0ABQ3MCU2</accession>
<sequence>MFLHTPPMPEDLSLTDHQLGLRARFLAAPTVAAPEPWRPSGHHVSAVGGLLGVGFASDSGRDLLLVASTRGLGLLDTVTGERLARDREPDSGWPDDDLTCPGIGPIARRRVPMAGLMGGGLHTGAEGWSVDVVSPDWPHERVLLSTGSPYEGAHGETWWHVFHSRHSALRAAGFSPSGLTLVVATSSDVTLWTRAHC</sequence>